<dbReference type="InterPro" id="IPR010035">
    <property type="entry name" value="Thi_S"/>
</dbReference>
<dbReference type="Proteomes" id="UP001628091">
    <property type="component" value="Unassembled WGS sequence"/>
</dbReference>
<dbReference type="InterPro" id="IPR016155">
    <property type="entry name" value="Mopterin_synth/thiamin_S_b"/>
</dbReference>
<dbReference type="PANTHER" id="PTHR34472:SF1">
    <property type="entry name" value="SULFUR CARRIER PROTEIN THIS"/>
    <property type="match status" value="1"/>
</dbReference>
<comment type="caution">
    <text evidence="1">The sequence shown here is derived from an EMBL/GenBank/DDBJ whole genome shotgun (WGS) entry which is preliminary data.</text>
</comment>
<organism evidence="1 2">
    <name type="scientific">Phyllobacterium phragmitis</name>
    <dbReference type="NCBI Taxonomy" id="2670329"/>
    <lineage>
        <taxon>Bacteria</taxon>
        <taxon>Pseudomonadati</taxon>
        <taxon>Pseudomonadota</taxon>
        <taxon>Alphaproteobacteria</taxon>
        <taxon>Hyphomicrobiales</taxon>
        <taxon>Phyllobacteriaceae</taxon>
        <taxon>Phyllobacterium</taxon>
    </lineage>
</organism>
<dbReference type="EMBL" id="BAAFZP010000001">
    <property type="protein sequence ID" value="GAB1580773.1"/>
    <property type="molecule type" value="Genomic_DNA"/>
</dbReference>
<dbReference type="NCBIfam" id="TIGR01683">
    <property type="entry name" value="thiS"/>
    <property type="match status" value="1"/>
</dbReference>
<reference evidence="1 2" key="1">
    <citation type="submission" date="2024-10" db="EMBL/GenBank/DDBJ databases">
        <title>Isolation, draft genome sequencing and identification of Phyllobacterium sp. NSA23, isolated from leaf soil.</title>
        <authorList>
            <person name="Akita H."/>
        </authorList>
    </citation>
    <scope>NUCLEOTIDE SEQUENCE [LARGE SCALE GENOMIC DNA]</scope>
    <source>
        <strain evidence="1 2">NSA23</strain>
    </source>
</reference>
<name>A0ABQ0GVS6_9HYPH</name>
<dbReference type="InterPro" id="IPR012675">
    <property type="entry name" value="Beta-grasp_dom_sf"/>
</dbReference>
<protein>
    <submittedName>
        <fullName evidence="1">Sulfur carrier protein ThiS</fullName>
    </submittedName>
</protein>
<sequence length="65" mass="6741">MKIILNGNPHETDAATLDAVLAELDFTDAVVATAVNGTFVSAAERVDTRLADGDQVEILAPMQGG</sequence>
<dbReference type="Pfam" id="PF02597">
    <property type="entry name" value="ThiS"/>
    <property type="match status" value="1"/>
</dbReference>
<dbReference type="SUPFAM" id="SSF54285">
    <property type="entry name" value="MoaD/ThiS"/>
    <property type="match status" value="1"/>
</dbReference>
<dbReference type="RefSeq" id="WP_407863713.1">
    <property type="nucleotide sequence ID" value="NZ_BAAFZP010000001.1"/>
</dbReference>
<dbReference type="InterPro" id="IPR003749">
    <property type="entry name" value="ThiS/MoaD-like"/>
</dbReference>
<dbReference type="CDD" id="cd00565">
    <property type="entry name" value="Ubl_ThiS"/>
    <property type="match status" value="1"/>
</dbReference>
<evidence type="ECO:0000313" key="2">
    <source>
        <dbReference type="Proteomes" id="UP001628091"/>
    </source>
</evidence>
<keyword evidence="2" id="KW-1185">Reference proteome</keyword>
<dbReference type="PANTHER" id="PTHR34472">
    <property type="entry name" value="SULFUR CARRIER PROTEIN THIS"/>
    <property type="match status" value="1"/>
</dbReference>
<dbReference type="Gene3D" id="3.10.20.30">
    <property type="match status" value="1"/>
</dbReference>
<evidence type="ECO:0000313" key="1">
    <source>
        <dbReference type="EMBL" id="GAB1580773.1"/>
    </source>
</evidence>
<accession>A0ABQ0GVS6</accession>
<gene>
    <name evidence="1" type="primary">thiS</name>
    <name evidence="1" type="ORF">PPNSA23_07160</name>
</gene>
<proteinExistence type="predicted"/>